<dbReference type="AlphaFoldDB" id="A0A7W5Y607"/>
<feature type="chain" id="PRO_5030786562" evidence="1">
    <location>
        <begin position="29"/>
        <end position="423"/>
    </location>
</feature>
<dbReference type="PANTHER" id="PTHR43784:SF2">
    <property type="entry name" value="GDSL-LIKE LIPASE_ACYLHYDROLASE, PUTATIVE (AFU_ORTHOLOGUE AFUA_2G00820)-RELATED"/>
    <property type="match status" value="1"/>
</dbReference>
<dbReference type="InterPro" id="IPR036514">
    <property type="entry name" value="SGNH_hydro_sf"/>
</dbReference>
<dbReference type="GeneID" id="95388004"/>
<feature type="domain" description="SGNH hydrolase-type esterase" evidence="2">
    <location>
        <begin position="217"/>
        <end position="412"/>
    </location>
</feature>
<accession>A0A7W5Y607</accession>
<evidence type="ECO:0000313" key="4">
    <source>
        <dbReference type="Proteomes" id="UP000579945"/>
    </source>
</evidence>
<keyword evidence="4" id="KW-1185">Reference proteome</keyword>
<dbReference type="EMBL" id="JACIBV010000001">
    <property type="protein sequence ID" value="MBB3725583.1"/>
    <property type="molecule type" value="Genomic_DNA"/>
</dbReference>
<dbReference type="InterPro" id="IPR013830">
    <property type="entry name" value="SGNH_hydro"/>
</dbReference>
<dbReference type="InterPro" id="IPR053140">
    <property type="entry name" value="GDSL_Rv0518-like"/>
</dbReference>
<reference evidence="3 4" key="1">
    <citation type="submission" date="2020-08" db="EMBL/GenBank/DDBJ databases">
        <title>Sequencing the genomes of 1000 actinobacteria strains.</title>
        <authorList>
            <person name="Klenk H.-P."/>
        </authorList>
    </citation>
    <scope>NUCLEOTIDE SEQUENCE [LARGE SCALE GENOMIC DNA]</scope>
    <source>
        <strain evidence="3 4">DSM 44320</strain>
    </source>
</reference>
<organism evidence="3 4">
    <name type="scientific">Nonomuraea dietziae</name>
    <dbReference type="NCBI Taxonomy" id="65515"/>
    <lineage>
        <taxon>Bacteria</taxon>
        <taxon>Bacillati</taxon>
        <taxon>Actinomycetota</taxon>
        <taxon>Actinomycetes</taxon>
        <taxon>Streptosporangiales</taxon>
        <taxon>Streptosporangiaceae</taxon>
        <taxon>Nonomuraea</taxon>
    </lineage>
</organism>
<comment type="caution">
    <text evidence="3">The sequence shown here is derived from an EMBL/GenBank/DDBJ whole genome shotgun (WGS) entry which is preliminary data.</text>
</comment>
<dbReference type="Gene3D" id="3.40.50.1110">
    <property type="entry name" value="SGNH hydrolase"/>
    <property type="match status" value="1"/>
</dbReference>
<sequence length="423" mass="44131">MNAVPRRLSSLLAISLATLLAGSGMASAQTPARTPATAGGWTATWTASPQRPGTNFTPNWSEQGFTNQTIRQVVRISAGGARARIRLSNAYGTAPLKVSGATVARTASGAAVQPASLRQLTVKRARAFTIPAGAELATDPVTLGLSDLDSVTVTLYLAAPTGPATYHAQAMATSYRAAGDHRADSGAGAFDQTSLSWYYLSGVDVIGRASRQGAVVAFGDSLTDGYGSSPGADNRYPDELAERLAAMGRPRAVLNQGIGGNRVTVDSAWLGDRATSRFRRDALGQPGVRSVIILEGINDIGMSEAPSPIGAPPTEVSADEIIAGHRALIRQAHARGVRAIGATLPPMKGSRYHTARSEAKRDAVNTWIRTSGAYDAVVDLDRALASPQDEDLLDPAYDSGDHLHLNDAGYRAAAHAVNPTDLG</sequence>
<gene>
    <name evidence="3" type="ORF">FHR33_001443</name>
</gene>
<dbReference type="PANTHER" id="PTHR43784">
    <property type="entry name" value="GDSL-LIKE LIPASE/ACYLHYDROLASE, PUTATIVE (AFU_ORTHOLOGUE AFUA_2G00820)-RELATED"/>
    <property type="match status" value="1"/>
</dbReference>
<dbReference type="Pfam" id="PF13472">
    <property type="entry name" value="Lipase_GDSL_2"/>
    <property type="match status" value="1"/>
</dbReference>
<evidence type="ECO:0000256" key="1">
    <source>
        <dbReference type="SAM" id="SignalP"/>
    </source>
</evidence>
<evidence type="ECO:0000313" key="3">
    <source>
        <dbReference type="EMBL" id="MBB3725583.1"/>
    </source>
</evidence>
<proteinExistence type="predicted"/>
<evidence type="ECO:0000259" key="2">
    <source>
        <dbReference type="Pfam" id="PF13472"/>
    </source>
</evidence>
<feature type="signal peptide" evidence="1">
    <location>
        <begin position="1"/>
        <end position="28"/>
    </location>
</feature>
<dbReference type="SUPFAM" id="SSF52266">
    <property type="entry name" value="SGNH hydrolase"/>
    <property type="match status" value="1"/>
</dbReference>
<dbReference type="RefSeq" id="WP_183645129.1">
    <property type="nucleotide sequence ID" value="NZ_JACIBV010000001.1"/>
</dbReference>
<dbReference type="Proteomes" id="UP000579945">
    <property type="component" value="Unassembled WGS sequence"/>
</dbReference>
<keyword evidence="1" id="KW-0732">Signal</keyword>
<protein>
    <submittedName>
        <fullName evidence="3">Lysophospholipase L1-like esterase</fullName>
    </submittedName>
</protein>
<name>A0A7W5Y607_9ACTN</name>
<dbReference type="CDD" id="cd01830">
    <property type="entry name" value="XynE_like"/>
    <property type="match status" value="1"/>
</dbReference>